<dbReference type="EMBL" id="JNBR01001450">
    <property type="protein sequence ID" value="OQR87331.1"/>
    <property type="molecule type" value="Genomic_DNA"/>
</dbReference>
<name>A0A1V9YNU4_ACHHY</name>
<evidence type="ECO:0000313" key="3">
    <source>
        <dbReference type="Proteomes" id="UP000243579"/>
    </source>
</evidence>
<proteinExistence type="predicted"/>
<evidence type="ECO:0000256" key="1">
    <source>
        <dbReference type="SAM" id="Phobius"/>
    </source>
</evidence>
<gene>
    <name evidence="2" type="ORF">ACHHYP_09112</name>
</gene>
<keyword evidence="1" id="KW-1133">Transmembrane helix</keyword>
<dbReference type="Proteomes" id="UP000243579">
    <property type="component" value="Unassembled WGS sequence"/>
</dbReference>
<keyword evidence="1" id="KW-0812">Transmembrane</keyword>
<sequence length="270" mass="29003">MEGELLVHTANSHPQASVGFHHPRMHLQTTMGNATAEPNASTTTRDPSVTVAPSFRIASNDDGTSTTTIVIIVVASIVGVLLLAFLAVCFIRRRRQSHQEAFVHPPTIQPTAPEPVVPAPQPPVHVPAPLPPQQHHAVATSETNSHFVAAAESHGTSPGLPSGFYDRGNSYNDSESDVHNMHHTRFTDLSTNSYASEGVSFSGSIMSDSSGSLSSRPYDSLGENDVAWKYMTESEKLRYMQSKDSLGANSLHDSDGESFASFAVTPSKRV</sequence>
<feature type="transmembrane region" description="Helical" evidence="1">
    <location>
        <begin position="69"/>
        <end position="91"/>
    </location>
</feature>
<evidence type="ECO:0008006" key="4">
    <source>
        <dbReference type="Google" id="ProtNLM"/>
    </source>
</evidence>
<protein>
    <recommendedName>
        <fullName evidence="4">Transmembrane protein</fullName>
    </recommendedName>
</protein>
<keyword evidence="3" id="KW-1185">Reference proteome</keyword>
<evidence type="ECO:0000313" key="2">
    <source>
        <dbReference type="EMBL" id="OQR87331.1"/>
    </source>
</evidence>
<comment type="caution">
    <text evidence="2">The sequence shown here is derived from an EMBL/GenBank/DDBJ whole genome shotgun (WGS) entry which is preliminary data.</text>
</comment>
<reference evidence="2 3" key="1">
    <citation type="journal article" date="2014" name="Genome Biol. Evol.">
        <title>The secreted proteins of Achlya hypogyna and Thraustotheca clavata identify the ancestral oomycete secretome and reveal gene acquisitions by horizontal gene transfer.</title>
        <authorList>
            <person name="Misner I."/>
            <person name="Blouin N."/>
            <person name="Leonard G."/>
            <person name="Richards T.A."/>
            <person name="Lane C.E."/>
        </authorList>
    </citation>
    <scope>NUCLEOTIDE SEQUENCE [LARGE SCALE GENOMIC DNA]</scope>
    <source>
        <strain evidence="2 3">ATCC 48635</strain>
    </source>
</reference>
<dbReference type="OrthoDB" id="10433261at2759"/>
<organism evidence="2 3">
    <name type="scientific">Achlya hypogyna</name>
    <name type="common">Oomycete</name>
    <name type="synonym">Protoachlya hypogyna</name>
    <dbReference type="NCBI Taxonomy" id="1202772"/>
    <lineage>
        <taxon>Eukaryota</taxon>
        <taxon>Sar</taxon>
        <taxon>Stramenopiles</taxon>
        <taxon>Oomycota</taxon>
        <taxon>Saprolegniomycetes</taxon>
        <taxon>Saprolegniales</taxon>
        <taxon>Achlyaceae</taxon>
        <taxon>Achlya</taxon>
    </lineage>
</organism>
<keyword evidence="1" id="KW-0472">Membrane</keyword>
<dbReference type="AlphaFoldDB" id="A0A1V9YNU4"/>
<accession>A0A1V9YNU4</accession>